<dbReference type="Proteomes" id="UP001254608">
    <property type="component" value="Unassembled WGS sequence"/>
</dbReference>
<accession>A0ABU2WFP2</accession>
<evidence type="ECO:0000256" key="3">
    <source>
        <dbReference type="ARBA" id="ARBA00022676"/>
    </source>
</evidence>
<evidence type="ECO:0000259" key="6">
    <source>
        <dbReference type="Pfam" id="PF00535"/>
    </source>
</evidence>
<dbReference type="RefSeq" id="WP_311363304.1">
    <property type="nucleotide sequence ID" value="NZ_JAVRIC010000001.1"/>
</dbReference>
<sequence>MTPQLSVVVPTLDEATAAPVLIRALHAQQGIELEVIIVDASPDETTARACRGLGARVLRRSRGRGRQMNAGAAASHADSLLFLHADSRPTHPRQLRRALDCLNAGIAAVGDTRTAGHFPLRFLRNRSGHGRLFRFIEAKSASNRPGTVNGDQGLLIRRDYFEALGGFDTHLPYLEDQRIAAHIFAQGRWLLLPDALETSARRFEAGGHYRVYALMALIQVMNEAGVDGFFERAAGLYAAQSELQRIELRSYLRAAAEAIAFHPRRLELTRRIARNLGGNAWQINLLMSVLRP</sequence>
<comment type="subcellular location">
    <subcellularLocation>
        <location evidence="1">Cell membrane</location>
    </subcellularLocation>
</comment>
<dbReference type="PANTHER" id="PTHR43646:SF2">
    <property type="entry name" value="GLYCOSYLTRANSFERASE 2-LIKE DOMAIN-CONTAINING PROTEIN"/>
    <property type="match status" value="1"/>
</dbReference>
<keyword evidence="2" id="KW-1003">Cell membrane</keyword>
<dbReference type="EMBL" id="JAVRIC010000001">
    <property type="protein sequence ID" value="MDT0495912.1"/>
    <property type="molecule type" value="Genomic_DNA"/>
</dbReference>
<comment type="caution">
    <text evidence="7">The sequence shown here is derived from an EMBL/GenBank/DDBJ whole genome shotgun (WGS) entry which is preliminary data.</text>
</comment>
<dbReference type="SUPFAM" id="SSF53448">
    <property type="entry name" value="Nucleotide-diphospho-sugar transferases"/>
    <property type="match status" value="1"/>
</dbReference>
<reference evidence="7 8" key="1">
    <citation type="submission" date="2023-09" db="EMBL/GenBank/DDBJ databases">
        <authorList>
            <person name="Rey-Velasco X."/>
        </authorList>
    </citation>
    <scope>NUCLEOTIDE SEQUENCE [LARGE SCALE GENOMIC DNA]</scope>
    <source>
        <strain evidence="7 8">W345</strain>
    </source>
</reference>
<dbReference type="PANTHER" id="PTHR43646">
    <property type="entry name" value="GLYCOSYLTRANSFERASE"/>
    <property type="match status" value="1"/>
</dbReference>
<evidence type="ECO:0000256" key="2">
    <source>
        <dbReference type="ARBA" id="ARBA00022475"/>
    </source>
</evidence>
<evidence type="ECO:0000256" key="4">
    <source>
        <dbReference type="ARBA" id="ARBA00022679"/>
    </source>
</evidence>
<gene>
    <name evidence="7" type="ORF">RM530_00835</name>
</gene>
<keyword evidence="3" id="KW-0328">Glycosyltransferase</keyword>
<dbReference type="InterPro" id="IPR001173">
    <property type="entry name" value="Glyco_trans_2-like"/>
</dbReference>
<keyword evidence="8" id="KW-1185">Reference proteome</keyword>
<keyword evidence="5" id="KW-0472">Membrane</keyword>
<feature type="domain" description="Glycosyltransferase 2-like" evidence="6">
    <location>
        <begin position="6"/>
        <end position="164"/>
    </location>
</feature>
<dbReference type="InterPro" id="IPR029044">
    <property type="entry name" value="Nucleotide-diphossugar_trans"/>
</dbReference>
<proteinExistence type="predicted"/>
<evidence type="ECO:0000256" key="1">
    <source>
        <dbReference type="ARBA" id="ARBA00004236"/>
    </source>
</evidence>
<organism evidence="7 8">
    <name type="scientific">Banduia mediterranea</name>
    <dbReference type="NCBI Taxonomy" id="3075609"/>
    <lineage>
        <taxon>Bacteria</taxon>
        <taxon>Pseudomonadati</taxon>
        <taxon>Pseudomonadota</taxon>
        <taxon>Gammaproteobacteria</taxon>
        <taxon>Nevskiales</taxon>
        <taxon>Algiphilaceae</taxon>
        <taxon>Banduia</taxon>
    </lineage>
</organism>
<evidence type="ECO:0000313" key="7">
    <source>
        <dbReference type="EMBL" id="MDT0495912.1"/>
    </source>
</evidence>
<evidence type="ECO:0000256" key="5">
    <source>
        <dbReference type="ARBA" id="ARBA00023136"/>
    </source>
</evidence>
<dbReference type="Pfam" id="PF00535">
    <property type="entry name" value="Glycos_transf_2"/>
    <property type="match status" value="1"/>
</dbReference>
<evidence type="ECO:0000313" key="8">
    <source>
        <dbReference type="Proteomes" id="UP001254608"/>
    </source>
</evidence>
<name>A0ABU2WFP2_9GAMM</name>
<keyword evidence="4" id="KW-0808">Transferase</keyword>
<protein>
    <submittedName>
        <fullName evidence="7">Glycosyltransferase family 2 protein</fullName>
    </submittedName>
</protein>
<dbReference type="Gene3D" id="3.90.550.10">
    <property type="entry name" value="Spore Coat Polysaccharide Biosynthesis Protein SpsA, Chain A"/>
    <property type="match status" value="1"/>
</dbReference>